<gene>
    <name evidence="1" type="ORF">HKD19_14665</name>
</gene>
<evidence type="ECO:0000313" key="1">
    <source>
        <dbReference type="EMBL" id="MBF0889771.1"/>
    </source>
</evidence>
<keyword evidence="2" id="KW-1185">Reference proteome</keyword>
<dbReference type="EMBL" id="JABCQH010000026">
    <property type="protein sequence ID" value="MBF0889771.1"/>
    <property type="molecule type" value="Genomic_DNA"/>
</dbReference>
<reference evidence="1" key="2">
    <citation type="submission" date="2020-11" db="EMBL/GenBank/DDBJ databases">
        <title>Description of novel Gluconobacter species.</title>
        <authorList>
            <person name="Cleenwerck I."/>
            <person name="Cnockaert M."/>
            <person name="Borremans W."/>
            <person name="Wieme A.D."/>
            <person name="De Vuyst L."/>
            <person name="Vandamme P."/>
        </authorList>
    </citation>
    <scope>NUCLEOTIDE SEQUENCE</scope>
    <source>
        <strain evidence="1">LMG 1745</strain>
    </source>
</reference>
<sequence>MSPEPSSLGGSTSWLSSGLKTNLFGTATVGNLLGGIGGGFGIGSALSGIGGGTKTNGLIGSGVGAAAGAAAGSFIPVVGTMLGGLIGGGDGGLLGTVRDDKNNKDKSLQSVSLTDLLKQATYSTSDATFQQALQQGLPSDATSVSDYATAIANLKTMADTVDQLGVAVSKFNSDGTVTVGSFTKATGDLKTALDTALDGKSLSTSDLQTQISTITTFVDTTMPELLKATVSGQQSWVDQMAALKQTYEAAASQANQYGLDGTQLNAKYQSLYDQGFASQLDTLRQSDLSVQARYQTATGDDEGGFAGGIAFGGLVADLYAQSPDPGTYQIQRGGTGTWIRLGTRPVYGITVDAVGSFPSGATPQNVLDILRTMLLEDFVLPEAYIDAQWPAQSPLAPWRAGWFWDGTETVTGQDVVRTLLSGLAVSIVPTRSGTLRPVLLAATDDLTSATLTLDTSVITDIQSVSLDASLSPPTWRWRMGWQHNFTVQTAGSGLHPQAPADRQALIAIADRNAVWSDASLRMRWRVPNDPTPIVTALAASQDAQTVADLHGSLWGAHPTLWAVTIPLELSWQVDLGDTVTMRAPVPGLANSCLGVVVAEHVRAGDATATLQILTLWNIPDGIPFGDFGPNLL</sequence>
<evidence type="ECO:0000313" key="2">
    <source>
        <dbReference type="Proteomes" id="UP000662701"/>
    </source>
</evidence>
<name>A0ABR9YYY1_9PROT</name>
<proteinExistence type="predicted"/>
<reference evidence="1" key="1">
    <citation type="submission" date="2020-04" db="EMBL/GenBank/DDBJ databases">
        <authorList>
            <person name="Sombolestani A."/>
        </authorList>
    </citation>
    <scope>NUCLEOTIDE SEQUENCE</scope>
    <source>
        <strain evidence="1">LMG 1745</strain>
    </source>
</reference>
<accession>A0ABR9YYY1</accession>
<organism evidence="1 2">
    <name type="scientific">Gluconobacter cadivus</name>
    <dbReference type="NCBI Taxonomy" id="2728101"/>
    <lineage>
        <taxon>Bacteria</taxon>
        <taxon>Pseudomonadati</taxon>
        <taxon>Pseudomonadota</taxon>
        <taxon>Alphaproteobacteria</taxon>
        <taxon>Acetobacterales</taxon>
        <taxon>Acetobacteraceae</taxon>
        <taxon>Gluconobacter</taxon>
    </lineage>
</organism>
<protein>
    <submittedName>
        <fullName evidence="1">Uncharacterized protein</fullName>
    </submittedName>
</protein>
<dbReference type="RefSeq" id="WP_194263498.1">
    <property type="nucleotide sequence ID" value="NZ_JABCQH010000026.1"/>
</dbReference>
<comment type="caution">
    <text evidence="1">The sequence shown here is derived from an EMBL/GenBank/DDBJ whole genome shotgun (WGS) entry which is preliminary data.</text>
</comment>
<dbReference type="Proteomes" id="UP000662701">
    <property type="component" value="Unassembled WGS sequence"/>
</dbReference>